<name>A0ABS5SAP1_9BACT</name>
<dbReference type="RefSeq" id="WP_214174204.1">
    <property type="nucleotide sequence ID" value="NZ_JAHCVK010000001.1"/>
</dbReference>
<dbReference type="EMBL" id="JAHCVK010000001">
    <property type="protein sequence ID" value="MBT0652250.1"/>
    <property type="molecule type" value="Genomic_DNA"/>
</dbReference>
<dbReference type="Proteomes" id="UP000756860">
    <property type="component" value="Unassembled WGS sequence"/>
</dbReference>
<protein>
    <submittedName>
        <fullName evidence="1">Uncharacterized protein</fullName>
    </submittedName>
</protein>
<comment type="caution">
    <text evidence="1">The sequence shown here is derived from an EMBL/GenBank/DDBJ whole genome shotgun (WGS) entry which is preliminary data.</text>
</comment>
<organism evidence="1 2">
    <name type="scientific">Geomobilimonas luticola</name>
    <dbReference type="NCBI Taxonomy" id="1114878"/>
    <lineage>
        <taxon>Bacteria</taxon>
        <taxon>Pseudomonadati</taxon>
        <taxon>Thermodesulfobacteriota</taxon>
        <taxon>Desulfuromonadia</taxon>
        <taxon>Geobacterales</taxon>
        <taxon>Geobacteraceae</taxon>
        <taxon>Geomobilimonas</taxon>
    </lineage>
</organism>
<keyword evidence="2" id="KW-1185">Reference proteome</keyword>
<sequence>MKLARFDSYISPDEVNRVHSELMRRRDLLINFAHDNQISMENLDRECIVTFFERWELPKRPVCIPDLMKTFFTCCFTYAPLRKYLSSIAGSIPTPEMLPDCLSQIYSEKAFLLDQNWTPLKLHEIAENIQAREKFDLKSNQFQPRMISVLLDGSMEMDRRLKLGLESFYSELKEINGKSGYEIWAYVSGFSTNIYNVGTALICDFLKDIGCDQFVKVDHHFKNEFPALLGYSDCNKLSSKDHFVLSQSIANSLKMSPFHLDHLLYQWGRYKKYE</sequence>
<reference evidence="1 2" key="1">
    <citation type="submission" date="2021-05" db="EMBL/GenBank/DDBJ databases">
        <title>The draft genome of Geobacter luticola JCM 17780.</title>
        <authorList>
            <person name="Xu Z."/>
            <person name="Masuda Y."/>
            <person name="Itoh H."/>
            <person name="Senoo K."/>
        </authorList>
    </citation>
    <scope>NUCLEOTIDE SEQUENCE [LARGE SCALE GENOMIC DNA]</scope>
    <source>
        <strain evidence="1 2">JCM 17780</strain>
    </source>
</reference>
<evidence type="ECO:0000313" key="2">
    <source>
        <dbReference type="Proteomes" id="UP000756860"/>
    </source>
</evidence>
<accession>A0ABS5SAP1</accession>
<proteinExistence type="predicted"/>
<evidence type="ECO:0000313" key="1">
    <source>
        <dbReference type="EMBL" id="MBT0652250.1"/>
    </source>
</evidence>
<gene>
    <name evidence="1" type="ORF">KI810_04225</name>
</gene>